<sequence>MGNTQHSKVQEEKKIIANPQEGRASDFYWACHNGDIELVKSMVPHIPYAELNQLEPNGSTPLHAASFYCHAEVVHFLLHECGVRRHRLNRYGLTAFEEAQTDEIKELYRRKSNRFNDEKENVSDIFEVLSVESGELNSDDIESSDEDDSSDHTTAVPSKWIQPYRTTDEIEEEKYYYRKGKALIQSKIGRFIMRNGPKYCAHCRRNKDVMSEFISYFNDRTFRVNKLREIVDEVVNPEDCAYNKCHQLLDEYLDDGNVESLLTLYTFQTGFYEKVKTCCQAVSWSLYIILPDLKDRFYCGKTYRGVMMTEKDLDAYRSAIKHPDSLVKTKTLSSSSIDRFEAEKFLVDPTADFLRVLMVFHFPDVSDMAINLDIIEEKQLPSLSEYPDEKEVLILPQTFFRVQRIEFNSEKDQYEIHLENMVLQKTPLISAMKFMIYRSEEPKLISYYTQNKY</sequence>
<dbReference type="Gene3D" id="1.25.40.20">
    <property type="entry name" value="Ankyrin repeat-containing domain"/>
    <property type="match status" value="1"/>
</dbReference>
<dbReference type="Proteomes" id="UP000663891">
    <property type="component" value="Unassembled WGS sequence"/>
</dbReference>
<evidence type="ECO:0000313" key="4">
    <source>
        <dbReference type="Proteomes" id="UP000663891"/>
    </source>
</evidence>
<dbReference type="PROSITE" id="PS50297">
    <property type="entry name" value="ANK_REP_REGION"/>
    <property type="match status" value="1"/>
</dbReference>
<proteinExistence type="predicted"/>
<dbReference type="Pfam" id="PF12796">
    <property type="entry name" value="Ank_2"/>
    <property type="match status" value="1"/>
</dbReference>
<evidence type="ECO:0000256" key="2">
    <source>
        <dbReference type="SAM" id="MobiDB-lite"/>
    </source>
</evidence>
<keyword evidence="1" id="KW-0040">ANK repeat</keyword>
<accession>A0A814HG96</accession>
<protein>
    <recommendedName>
        <fullName evidence="5">NAD(P)(+)--arginine ADP-ribosyltransferase</fullName>
    </recommendedName>
</protein>
<evidence type="ECO:0008006" key="5">
    <source>
        <dbReference type="Google" id="ProtNLM"/>
    </source>
</evidence>
<evidence type="ECO:0000313" key="3">
    <source>
        <dbReference type="EMBL" id="CAF1009376.1"/>
    </source>
</evidence>
<dbReference type="AlphaFoldDB" id="A0A814HG96"/>
<dbReference type="OrthoDB" id="10047008at2759"/>
<dbReference type="SMART" id="SM00248">
    <property type="entry name" value="ANK"/>
    <property type="match status" value="2"/>
</dbReference>
<dbReference type="InterPro" id="IPR002110">
    <property type="entry name" value="Ankyrin_rpt"/>
</dbReference>
<organism evidence="3 4">
    <name type="scientific">Adineta steineri</name>
    <dbReference type="NCBI Taxonomy" id="433720"/>
    <lineage>
        <taxon>Eukaryota</taxon>
        <taxon>Metazoa</taxon>
        <taxon>Spiralia</taxon>
        <taxon>Gnathifera</taxon>
        <taxon>Rotifera</taxon>
        <taxon>Eurotatoria</taxon>
        <taxon>Bdelloidea</taxon>
        <taxon>Adinetida</taxon>
        <taxon>Adinetidae</taxon>
        <taxon>Adineta</taxon>
    </lineage>
</organism>
<name>A0A814HG96_9BILA</name>
<gene>
    <name evidence="3" type="ORF">VCS650_LOCUS15177</name>
</gene>
<dbReference type="SUPFAM" id="SSF48403">
    <property type="entry name" value="Ankyrin repeat"/>
    <property type="match status" value="1"/>
</dbReference>
<comment type="caution">
    <text evidence="3">The sequence shown here is derived from an EMBL/GenBank/DDBJ whole genome shotgun (WGS) entry which is preliminary data.</text>
</comment>
<dbReference type="Gene3D" id="3.90.176.10">
    <property type="entry name" value="Toxin ADP-ribosyltransferase, Chain A, domain 1"/>
    <property type="match status" value="1"/>
</dbReference>
<dbReference type="SUPFAM" id="SSF56399">
    <property type="entry name" value="ADP-ribosylation"/>
    <property type="match status" value="1"/>
</dbReference>
<reference evidence="3" key="1">
    <citation type="submission" date="2021-02" db="EMBL/GenBank/DDBJ databases">
        <authorList>
            <person name="Nowell W R."/>
        </authorList>
    </citation>
    <scope>NUCLEOTIDE SEQUENCE</scope>
</reference>
<evidence type="ECO:0000256" key="1">
    <source>
        <dbReference type="PROSITE-ProRule" id="PRU00023"/>
    </source>
</evidence>
<feature type="repeat" description="ANK" evidence="1">
    <location>
        <begin position="57"/>
        <end position="78"/>
    </location>
</feature>
<dbReference type="InterPro" id="IPR036770">
    <property type="entry name" value="Ankyrin_rpt-contain_sf"/>
</dbReference>
<dbReference type="PROSITE" id="PS50088">
    <property type="entry name" value="ANK_REPEAT"/>
    <property type="match status" value="1"/>
</dbReference>
<feature type="compositionally biased region" description="Acidic residues" evidence="2">
    <location>
        <begin position="137"/>
        <end position="149"/>
    </location>
</feature>
<feature type="region of interest" description="Disordered" evidence="2">
    <location>
        <begin position="137"/>
        <end position="157"/>
    </location>
</feature>
<dbReference type="EMBL" id="CAJNON010000130">
    <property type="protein sequence ID" value="CAF1009376.1"/>
    <property type="molecule type" value="Genomic_DNA"/>
</dbReference>